<dbReference type="RefSeq" id="WP_076003890.1">
    <property type="nucleotide sequence ID" value="NZ_CP018258.1"/>
</dbReference>
<reference evidence="2" key="1">
    <citation type="submission" date="2016-11" db="EMBL/GenBank/DDBJ databases">
        <title>Dehalogenimonas formicexedens sp. nov., a chlorinated alkane respiring bacterium isolated from contaminated groundwater.</title>
        <authorList>
            <person name="Key T.A."/>
            <person name="Bowman K.S."/>
            <person name="Lee I."/>
            <person name="Chun J."/>
            <person name="Albuquerque L."/>
            <person name="da Costa M.S."/>
            <person name="Rainey F.A."/>
            <person name="Moe W.M."/>
        </authorList>
    </citation>
    <scope>NUCLEOTIDE SEQUENCE [LARGE SCALE GENOMIC DNA]</scope>
    <source>
        <strain evidence="2">NSZ-14</strain>
    </source>
</reference>
<dbReference type="Proteomes" id="UP000185934">
    <property type="component" value="Chromosome"/>
</dbReference>
<evidence type="ECO:0000313" key="1">
    <source>
        <dbReference type="EMBL" id="APV44159.1"/>
    </source>
</evidence>
<gene>
    <name evidence="1" type="ORF">Dform_00811</name>
</gene>
<protein>
    <submittedName>
        <fullName evidence="1">Uncharacterized protein</fullName>
    </submittedName>
</protein>
<accession>A0A1P8F6Q4</accession>
<name>A0A1P8F6Q4_9CHLR</name>
<proteinExistence type="predicted"/>
<dbReference type="KEGG" id="dfo:Dform_00811"/>
<dbReference type="EMBL" id="CP018258">
    <property type="protein sequence ID" value="APV44159.1"/>
    <property type="molecule type" value="Genomic_DNA"/>
</dbReference>
<dbReference type="OrthoDB" id="3078236at2"/>
<organism evidence="1 2">
    <name type="scientific">Dehalogenimonas formicexedens</name>
    <dbReference type="NCBI Taxonomy" id="1839801"/>
    <lineage>
        <taxon>Bacteria</taxon>
        <taxon>Bacillati</taxon>
        <taxon>Chloroflexota</taxon>
        <taxon>Dehalococcoidia</taxon>
        <taxon>Dehalococcoidales</taxon>
        <taxon>Dehalococcoidaceae</taxon>
        <taxon>Dehalogenimonas</taxon>
    </lineage>
</organism>
<evidence type="ECO:0000313" key="2">
    <source>
        <dbReference type="Proteomes" id="UP000185934"/>
    </source>
</evidence>
<keyword evidence="2" id="KW-1185">Reference proteome</keyword>
<dbReference type="STRING" id="1839801.Dform_00811"/>
<sequence length="247" mass="28212">MVTRKETIQAASLEIIKTNPDGIRYSSLVNELHKKLPEYPINTIHGTVWDLEVQLPDKIYKPERGVYKLVAFREEILPRTPETQQRCVRPTQDESKFYGPFADWLIGMDECSRAISLGGKKFKDKWGTPDVIGIREPSRSDIIKLPTEIVTAEIKVDTNDLITAFGQACAYRVFSHKSYIVIPKNSSGGDISRLDALCMIFGLGLVLFDKANIEAPEFEIRTRPQKHEPDMFYANSYLKLIEKELFQ</sequence>
<dbReference type="AlphaFoldDB" id="A0A1P8F6Q4"/>